<name>A0A212KY17_9HYPH</name>
<proteinExistence type="predicted"/>
<gene>
    <name evidence="1" type="ORF">KL86PLE_10072</name>
</gene>
<accession>A0A212KY17</accession>
<sequence>MVGALIAHVRLSEPSQPSNARCPIIETRLYRLQHIVCWLTFAGFGRHPSPWALRSGLTATLSLYVLSDTILILAHRTKGGPNR</sequence>
<dbReference type="EMBL" id="FMJD01000001">
    <property type="protein sequence ID" value="SCM70195.1"/>
    <property type="molecule type" value="Genomic_DNA"/>
</dbReference>
<protein>
    <submittedName>
        <fullName evidence="1">Uncharacterized protein</fullName>
    </submittedName>
</protein>
<dbReference type="AlphaFoldDB" id="A0A212KY17"/>
<evidence type="ECO:0000313" key="1">
    <source>
        <dbReference type="EMBL" id="SCM70195.1"/>
    </source>
</evidence>
<organism evidence="1">
    <name type="scientific">uncultured Pleomorphomonas sp</name>
    <dbReference type="NCBI Taxonomy" id="442121"/>
    <lineage>
        <taxon>Bacteria</taxon>
        <taxon>Pseudomonadati</taxon>
        <taxon>Pseudomonadota</taxon>
        <taxon>Alphaproteobacteria</taxon>
        <taxon>Hyphomicrobiales</taxon>
        <taxon>Pleomorphomonadaceae</taxon>
        <taxon>Pleomorphomonas</taxon>
        <taxon>environmental samples</taxon>
    </lineage>
</organism>
<reference evidence="1" key="1">
    <citation type="submission" date="2016-08" db="EMBL/GenBank/DDBJ databases">
        <authorList>
            <person name="Seilhamer J.J."/>
        </authorList>
    </citation>
    <scope>NUCLEOTIDE SEQUENCE</scope>
    <source>
        <strain evidence="1">86</strain>
    </source>
</reference>